<feature type="region of interest" description="Disordered" evidence="1">
    <location>
        <begin position="45"/>
        <end position="89"/>
    </location>
</feature>
<dbReference type="EMBL" id="CAUYUJ010019744">
    <property type="protein sequence ID" value="CAK0893390.1"/>
    <property type="molecule type" value="Genomic_DNA"/>
</dbReference>
<gene>
    <name evidence="2" type="ORF">PCOR1329_LOCUS72746</name>
</gene>
<comment type="caution">
    <text evidence="2">The sequence shown here is derived from an EMBL/GenBank/DDBJ whole genome shotgun (WGS) entry which is preliminary data.</text>
</comment>
<feature type="compositionally biased region" description="Basic and acidic residues" evidence="1">
    <location>
        <begin position="57"/>
        <end position="71"/>
    </location>
</feature>
<accession>A0ABN9X282</accession>
<name>A0ABN9X282_9DINO</name>
<sequence>MAPAMLQRIWGQWPDGQARSRRNVGAHWRLGEAGLPIELLEDALLDPRRSQRGARQRAQDMVEKPDGKDGATEESTESGSASEMEDKPLSELMKQVLDGKGEQESDGKYAKLVKVLAILASEVAQPQTQLAMVTTAESGEEVQGGIGNPVKMKVKSEIGEAAQEGIDNLIMS</sequence>
<dbReference type="Proteomes" id="UP001189429">
    <property type="component" value="Unassembled WGS sequence"/>
</dbReference>
<organism evidence="2 3">
    <name type="scientific">Prorocentrum cordatum</name>
    <dbReference type="NCBI Taxonomy" id="2364126"/>
    <lineage>
        <taxon>Eukaryota</taxon>
        <taxon>Sar</taxon>
        <taxon>Alveolata</taxon>
        <taxon>Dinophyceae</taxon>
        <taxon>Prorocentrales</taxon>
        <taxon>Prorocentraceae</taxon>
        <taxon>Prorocentrum</taxon>
    </lineage>
</organism>
<protein>
    <submittedName>
        <fullName evidence="2">Uncharacterized protein</fullName>
    </submittedName>
</protein>
<reference evidence="2" key="1">
    <citation type="submission" date="2023-10" db="EMBL/GenBank/DDBJ databases">
        <authorList>
            <person name="Chen Y."/>
            <person name="Shah S."/>
            <person name="Dougan E. K."/>
            <person name="Thang M."/>
            <person name="Chan C."/>
        </authorList>
    </citation>
    <scope>NUCLEOTIDE SEQUENCE [LARGE SCALE GENOMIC DNA]</scope>
</reference>
<keyword evidence="3" id="KW-1185">Reference proteome</keyword>
<evidence type="ECO:0000313" key="2">
    <source>
        <dbReference type="EMBL" id="CAK0893390.1"/>
    </source>
</evidence>
<evidence type="ECO:0000313" key="3">
    <source>
        <dbReference type="Proteomes" id="UP001189429"/>
    </source>
</evidence>
<proteinExistence type="predicted"/>
<evidence type="ECO:0000256" key="1">
    <source>
        <dbReference type="SAM" id="MobiDB-lite"/>
    </source>
</evidence>